<evidence type="ECO:0000313" key="2">
    <source>
        <dbReference type="EMBL" id="GMS85885.1"/>
    </source>
</evidence>
<feature type="region of interest" description="Disordered" evidence="1">
    <location>
        <begin position="30"/>
        <end position="57"/>
    </location>
</feature>
<feature type="compositionally biased region" description="Basic and acidic residues" evidence="1">
    <location>
        <begin position="40"/>
        <end position="54"/>
    </location>
</feature>
<proteinExistence type="predicted"/>
<evidence type="ECO:0000256" key="1">
    <source>
        <dbReference type="SAM" id="MobiDB-lite"/>
    </source>
</evidence>
<comment type="caution">
    <text evidence="2">The sequence shown here is derived from an EMBL/GenBank/DDBJ whole genome shotgun (WGS) entry which is preliminary data.</text>
</comment>
<dbReference type="AlphaFoldDB" id="A0AAV5ST84"/>
<accession>A0AAV5ST84</accession>
<dbReference type="Proteomes" id="UP001432027">
    <property type="component" value="Unassembled WGS sequence"/>
</dbReference>
<keyword evidence="3" id="KW-1185">Reference proteome</keyword>
<gene>
    <name evidence="2" type="ORF">PENTCL1PPCAC_8060</name>
</gene>
<protein>
    <submittedName>
        <fullName evidence="2">Uncharacterized protein</fullName>
    </submittedName>
</protein>
<reference evidence="2" key="1">
    <citation type="submission" date="2023-10" db="EMBL/GenBank/DDBJ databases">
        <title>Genome assembly of Pristionchus species.</title>
        <authorList>
            <person name="Yoshida K."/>
            <person name="Sommer R.J."/>
        </authorList>
    </citation>
    <scope>NUCLEOTIDE SEQUENCE</scope>
    <source>
        <strain evidence="2">RS0144</strain>
    </source>
</reference>
<organism evidence="2 3">
    <name type="scientific">Pristionchus entomophagus</name>
    <dbReference type="NCBI Taxonomy" id="358040"/>
    <lineage>
        <taxon>Eukaryota</taxon>
        <taxon>Metazoa</taxon>
        <taxon>Ecdysozoa</taxon>
        <taxon>Nematoda</taxon>
        <taxon>Chromadorea</taxon>
        <taxon>Rhabditida</taxon>
        <taxon>Rhabditina</taxon>
        <taxon>Diplogasteromorpha</taxon>
        <taxon>Diplogasteroidea</taxon>
        <taxon>Neodiplogasteridae</taxon>
        <taxon>Pristionchus</taxon>
    </lineage>
</organism>
<evidence type="ECO:0000313" key="3">
    <source>
        <dbReference type="Proteomes" id="UP001432027"/>
    </source>
</evidence>
<name>A0AAV5ST84_9BILA</name>
<dbReference type="EMBL" id="BTSX01000002">
    <property type="protein sequence ID" value="GMS85885.1"/>
    <property type="molecule type" value="Genomic_DNA"/>
</dbReference>
<sequence>MERKMEFIAEQLEEEESALEKMLEMERILDPGSFTQSDVKSGEISDADSDRETYTDEEEDVSLLVYTEEPMKEVQARCAGQLSREEVIRVSKDVRAKMLRRNNFNAFRLVANKESTALHEMNRVCATDFTMINRATLPLEGPLAILARCDDPKKSLKIDARTALERFKIFRTCNRAKLLAATKSVDLKLRVNYDNFYHQSIAICAASTSDHHSLC</sequence>